<dbReference type="AlphaFoldDB" id="A0AAI9E8H6"/>
<dbReference type="HAMAP" id="MF_00795">
    <property type="entry name" value="CutC"/>
    <property type="match status" value="1"/>
</dbReference>
<comment type="caution">
    <text evidence="3">The sequence shown here is derived from an EMBL/GenBank/DDBJ whole genome shotgun (WGS) entry which is preliminary data.</text>
</comment>
<keyword evidence="4" id="KW-1185">Reference proteome</keyword>
<dbReference type="EMBL" id="CAVMBE010000009">
    <property type="protein sequence ID" value="CAK3882327.1"/>
    <property type="molecule type" value="Genomic_DNA"/>
</dbReference>
<dbReference type="PANTHER" id="PTHR12598:SF0">
    <property type="entry name" value="COPPER HOMEOSTASIS PROTEIN CUTC HOMOLOG"/>
    <property type="match status" value="1"/>
</dbReference>
<evidence type="ECO:0000313" key="4">
    <source>
        <dbReference type="Proteomes" id="UP001296104"/>
    </source>
</evidence>
<evidence type="ECO:0000256" key="1">
    <source>
        <dbReference type="ARBA" id="ARBA00007768"/>
    </source>
</evidence>
<dbReference type="Gene3D" id="3.20.20.380">
    <property type="entry name" value="Copper homeostasis (CutC) domain"/>
    <property type="match status" value="1"/>
</dbReference>
<dbReference type="InterPro" id="IPR005627">
    <property type="entry name" value="CutC-like"/>
</dbReference>
<dbReference type="SUPFAM" id="SSF110395">
    <property type="entry name" value="CutC-like"/>
    <property type="match status" value="1"/>
</dbReference>
<evidence type="ECO:0000256" key="2">
    <source>
        <dbReference type="ARBA" id="ARBA00019014"/>
    </source>
</evidence>
<accession>A0AAI9E8H6</accession>
<sequence>MALLEIACFNPESAILADEAGADRIELCENQEAGGTAPPIEWLTVVKARVNIPVFVMIRPRGGDFVYSESEFESMIANIDKFKASADGFVFGLLDQYRRIDMDRTTRLVRQASPLPCTFHRAFDETPDASEALQAVIATGCAAILTSGGASTAHEGIEALRTLTQKAQGRITVIPGGGVRLQNLSHLRVATGASTFHSSALASGATIPDASDIRQMKRLLDNEVGDKSRE</sequence>
<name>A0AAI9E8H6_9PEZI</name>
<evidence type="ECO:0000313" key="3">
    <source>
        <dbReference type="EMBL" id="CAK3882327.1"/>
    </source>
</evidence>
<organism evidence="3 4">
    <name type="scientific">Lecanosticta acicola</name>
    <dbReference type="NCBI Taxonomy" id="111012"/>
    <lineage>
        <taxon>Eukaryota</taxon>
        <taxon>Fungi</taxon>
        <taxon>Dikarya</taxon>
        <taxon>Ascomycota</taxon>
        <taxon>Pezizomycotina</taxon>
        <taxon>Dothideomycetes</taxon>
        <taxon>Dothideomycetidae</taxon>
        <taxon>Mycosphaerellales</taxon>
        <taxon>Mycosphaerellaceae</taxon>
        <taxon>Lecanosticta</taxon>
    </lineage>
</organism>
<dbReference type="Pfam" id="PF03932">
    <property type="entry name" value="CutC"/>
    <property type="match status" value="1"/>
</dbReference>
<dbReference type="Proteomes" id="UP001296104">
    <property type="component" value="Unassembled WGS sequence"/>
</dbReference>
<proteinExistence type="inferred from homology"/>
<comment type="similarity">
    <text evidence="1">Belongs to the CutC family.</text>
</comment>
<reference evidence="3" key="1">
    <citation type="submission" date="2023-11" db="EMBL/GenBank/DDBJ databases">
        <authorList>
            <person name="Alioto T."/>
            <person name="Alioto T."/>
            <person name="Gomez Garrido J."/>
        </authorList>
    </citation>
    <scope>NUCLEOTIDE SEQUENCE</scope>
</reference>
<dbReference type="PANTHER" id="PTHR12598">
    <property type="entry name" value="COPPER HOMEOSTASIS PROTEIN CUTC"/>
    <property type="match status" value="1"/>
</dbReference>
<dbReference type="GO" id="GO:0005507">
    <property type="term" value="F:copper ion binding"/>
    <property type="evidence" value="ECO:0007669"/>
    <property type="project" value="TreeGrafter"/>
</dbReference>
<protein>
    <recommendedName>
        <fullName evidence="2">Copper homeostasis protein cutC homolog</fullName>
    </recommendedName>
</protein>
<gene>
    <name evidence="3" type="ORF">LECACI_7A002166</name>
</gene>
<dbReference type="InterPro" id="IPR036822">
    <property type="entry name" value="CutC-like_dom_sf"/>
</dbReference>